<gene>
    <name evidence="2" type="ORF">POPTR_009G020200</name>
</gene>
<evidence type="ECO:0000313" key="3">
    <source>
        <dbReference type="Proteomes" id="UP000006729"/>
    </source>
</evidence>
<evidence type="ECO:0000256" key="1">
    <source>
        <dbReference type="SAM" id="MobiDB-lite"/>
    </source>
</evidence>
<proteinExistence type="predicted"/>
<dbReference type="EMBL" id="CM009298">
    <property type="protein sequence ID" value="PNT19103.1"/>
    <property type="molecule type" value="Genomic_DNA"/>
</dbReference>
<dbReference type="Proteomes" id="UP000006729">
    <property type="component" value="Chromosome 9"/>
</dbReference>
<name>B9HPV3_POPTR</name>
<feature type="region of interest" description="Disordered" evidence="1">
    <location>
        <begin position="92"/>
        <end position="111"/>
    </location>
</feature>
<dbReference type="HOGENOM" id="CLU_2162749_0_0_1"/>
<dbReference type="InParanoid" id="B9HPV3"/>
<accession>B9HPV3</accession>
<dbReference type="AlphaFoldDB" id="B9HPV3"/>
<evidence type="ECO:0000313" key="2">
    <source>
        <dbReference type="EMBL" id="PNT19103.1"/>
    </source>
</evidence>
<organism evidence="2 3">
    <name type="scientific">Populus trichocarpa</name>
    <name type="common">Western balsam poplar</name>
    <name type="synonym">Populus balsamifera subsp. trichocarpa</name>
    <dbReference type="NCBI Taxonomy" id="3694"/>
    <lineage>
        <taxon>Eukaryota</taxon>
        <taxon>Viridiplantae</taxon>
        <taxon>Streptophyta</taxon>
        <taxon>Embryophyta</taxon>
        <taxon>Tracheophyta</taxon>
        <taxon>Spermatophyta</taxon>
        <taxon>Magnoliopsida</taxon>
        <taxon>eudicotyledons</taxon>
        <taxon>Gunneridae</taxon>
        <taxon>Pentapetalae</taxon>
        <taxon>rosids</taxon>
        <taxon>fabids</taxon>
        <taxon>Malpighiales</taxon>
        <taxon>Salicaceae</taxon>
        <taxon>Saliceae</taxon>
        <taxon>Populus</taxon>
    </lineage>
</organism>
<keyword evidence="3" id="KW-1185">Reference proteome</keyword>
<protein>
    <submittedName>
        <fullName evidence="2">Uncharacterized protein</fullName>
    </submittedName>
</protein>
<reference evidence="2 3" key="1">
    <citation type="journal article" date="2006" name="Science">
        <title>The genome of black cottonwood, Populus trichocarpa (Torr. &amp; Gray).</title>
        <authorList>
            <person name="Tuskan G.A."/>
            <person name="Difazio S."/>
            <person name="Jansson S."/>
            <person name="Bohlmann J."/>
            <person name="Grigoriev I."/>
            <person name="Hellsten U."/>
            <person name="Putnam N."/>
            <person name="Ralph S."/>
            <person name="Rombauts S."/>
            <person name="Salamov A."/>
            <person name="Schein J."/>
            <person name="Sterck L."/>
            <person name="Aerts A."/>
            <person name="Bhalerao R.R."/>
            <person name="Bhalerao R.P."/>
            <person name="Blaudez D."/>
            <person name="Boerjan W."/>
            <person name="Brun A."/>
            <person name="Brunner A."/>
            <person name="Busov V."/>
            <person name="Campbell M."/>
            <person name="Carlson J."/>
            <person name="Chalot M."/>
            <person name="Chapman J."/>
            <person name="Chen G.L."/>
            <person name="Cooper D."/>
            <person name="Coutinho P.M."/>
            <person name="Couturier J."/>
            <person name="Covert S."/>
            <person name="Cronk Q."/>
            <person name="Cunningham R."/>
            <person name="Davis J."/>
            <person name="Degroeve S."/>
            <person name="Dejardin A."/>
            <person name="Depamphilis C."/>
            <person name="Detter J."/>
            <person name="Dirks B."/>
            <person name="Dubchak I."/>
            <person name="Duplessis S."/>
            <person name="Ehlting J."/>
            <person name="Ellis B."/>
            <person name="Gendler K."/>
            <person name="Goodstein D."/>
            <person name="Gribskov M."/>
            <person name="Grimwood J."/>
            <person name="Groover A."/>
            <person name="Gunter L."/>
            <person name="Hamberger B."/>
            <person name="Heinze B."/>
            <person name="Helariutta Y."/>
            <person name="Henrissat B."/>
            <person name="Holligan D."/>
            <person name="Holt R."/>
            <person name="Huang W."/>
            <person name="Islam-Faridi N."/>
            <person name="Jones S."/>
            <person name="Jones-Rhoades M."/>
            <person name="Jorgensen R."/>
            <person name="Joshi C."/>
            <person name="Kangasjarvi J."/>
            <person name="Karlsson J."/>
            <person name="Kelleher C."/>
            <person name="Kirkpatrick R."/>
            <person name="Kirst M."/>
            <person name="Kohler A."/>
            <person name="Kalluri U."/>
            <person name="Larimer F."/>
            <person name="Leebens-Mack J."/>
            <person name="Leple J.C."/>
            <person name="Locascio P."/>
            <person name="Lou Y."/>
            <person name="Lucas S."/>
            <person name="Martin F."/>
            <person name="Montanini B."/>
            <person name="Napoli C."/>
            <person name="Nelson D.R."/>
            <person name="Nelson C."/>
            <person name="Nieminen K."/>
            <person name="Nilsson O."/>
            <person name="Pereda V."/>
            <person name="Peter G."/>
            <person name="Philippe R."/>
            <person name="Pilate G."/>
            <person name="Poliakov A."/>
            <person name="Razumovskaya J."/>
            <person name="Richardson P."/>
            <person name="Rinaldi C."/>
            <person name="Ritland K."/>
            <person name="Rouze P."/>
            <person name="Ryaboy D."/>
            <person name="Schmutz J."/>
            <person name="Schrader J."/>
            <person name="Segerman B."/>
            <person name="Shin H."/>
            <person name="Siddiqui A."/>
            <person name="Sterky F."/>
            <person name="Terry A."/>
            <person name="Tsai C.J."/>
            <person name="Uberbacher E."/>
            <person name="Unneberg P."/>
            <person name="Vahala J."/>
            <person name="Wall K."/>
            <person name="Wessler S."/>
            <person name="Yang G."/>
            <person name="Yin T."/>
            <person name="Douglas C."/>
            <person name="Marra M."/>
            <person name="Sandberg G."/>
            <person name="Van de Peer Y."/>
            <person name="Rokhsar D."/>
        </authorList>
    </citation>
    <scope>NUCLEOTIDE SEQUENCE [LARGE SCALE GENOMIC DNA]</scope>
    <source>
        <strain evidence="3">cv. Nisqually</strain>
    </source>
</reference>
<sequence>MDKMEIVMIDFQDMIKKRRGEYDNESDGLRYKVDRRGNHVNRSKRCVNNNFDDFVDDNVNMEDDEFDDVFAGYRDIFQLYRGRRDDEFRRHSQFNQKGRNRDDIDGDLGTI</sequence>